<sequence length="352" mass="39307">MSNLAMVDNPDAEIGPFLRRIATMSDPKALHDMCHEFLYKFPPQRGLELSSFMSWSNPFFLPDIPAENAKQLTVSLEIFAEVMMRVKLMASRSSQLNVLVACAPKSASTFIQDALQKALNLPAAGLFTATTNAYSASMLGANLMEQEPDELALIRNGINGRGYVSQLHARCSPYMARLLDFYNVRPIVTYRNIFDTLVSMDDMLMGWRNNGPGNDGHYFNDGMPANFATLDRADRLMILAQRHTPWLVQFYISWRKCERAGLIKPLFVSYDEDFLSDKAVLAERVSTFLGAEKADPTRIAQAFADKTDAGSKRLNKGVAGRGADLPARVREQVLSIALFYREEEDISALIGL</sequence>
<dbReference type="Gene3D" id="3.40.50.300">
    <property type="entry name" value="P-loop containing nucleotide triphosphate hydrolases"/>
    <property type="match status" value="1"/>
</dbReference>
<evidence type="ECO:0000313" key="2">
    <source>
        <dbReference type="Proteomes" id="UP001174932"/>
    </source>
</evidence>
<organism evidence="1 2">
    <name type="scientific">Rhizobium alvei</name>
    <dbReference type="NCBI Taxonomy" id="1132659"/>
    <lineage>
        <taxon>Bacteria</taxon>
        <taxon>Pseudomonadati</taxon>
        <taxon>Pseudomonadota</taxon>
        <taxon>Alphaproteobacteria</taxon>
        <taxon>Hyphomicrobiales</taxon>
        <taxon>Rhizobiaceae</taxon>
        <taxon>Rhizobium/Agrobacterium group</taxon>
        <taxon>Rhizobium</taxon>
    </lineage>
</organism>
<proteinExistence type="predicted"/>
<evidence type="ECO:0000313" key="1">
    <source>
        <dbReference type="EMBL" id="MDO6963023.1"/>
    </source>
</evidence>
<accession>A0ABT8YI77</accession>
<dbReference type="Proteomes" id="UP001174932">
    <property type="component" value="Unassembled WGS sequence"/>
</dbReference>
<reference evidence="1" key="1">
    <citation type="journal article" date="2015" name="Int. J. Syst. Evol. Microbiol.">
        <title>Rhizobium alvei sp. nov., isolated from a freshwater river.</title>
        <authorList>
            <person name="Sheu S.Y."/>
            <person name="Huang H.W."/>
            <person name="Young C.C."/>
            <person name="Chen W.M."/>
        </authorList>
    </citation>
    <scope>NUCLEOTIDE SEQUENCE</scope>
    <source>
        <strain evidence="1">TNR-22</strain>
    </source>
</reference>
<evidence type="ECO:0008006" key="3">
    <source>
        <dbReference type="Google" id="ProtNLM"/>
    </source>
</evidence>
<keyword evidence="2" id="KW-1185">Reference proteome</keyword>
<dbReference type="RefSeq" id="WP_304374909.1">
    <property type="nucleotide sequence ID" value="NZ_JAUOZU010000002.1"/>
</dbReference>
<gene>
    <name evidence="1" type="ORF">Q4481_03580</name>
</gene>
<reference evidence="1" key="2">
    <citation type="submission" date="2023-07" db="EMBL/GenBank/DDBJ databases">
        <authorList>
            <person name="Shen H."/>
        </authorList>
    </citation>
    <scope>NUCLEOTIDE SEQUENCE</scope>
    <source>
        <strain evidence="1">TNR-22</strain>
    </source>
</reference>
<dbReference type="EMBL" id="JAUOZU010000002">
    <property type="protein sequence ID" value="MDO6963023.1"/>
    <property type="molecule type" value="Genomic_DNA"/>
</dbReference>
<dbReference type="InterPro" id="IPR027417">
    <property type="entry name" value="P-loop_NTPase"/>
</dbReference>
<dbReference type="SUPFAM" id="SSF52540">
    <property type="entry name" value="P-loop containing nucleoside triphosphate hydrolases"/>
    <property type="match status" value="1"/>
</dbReference>
<comment type="caution">
    <text evidence="1">The sequence shown here is derived from an EMBL/GenBank/DDBJ whole genome shotgun (WGS) entry which is preliminary data.</text>
</comment>
<protein>
    <recommendedName>
        <fullName evidence="3">Sulfotransferase family protein</fullName>
    </recommendedName>
</protein>
<name>A0ABT8YI77_9HYPH</name>